<keyword evidence="6" id="KW-1185">Reference proteome</keyword>
<dbReference type="SFLD" id="SFLDS00003">
    <property type="entry name" value="Haloacid_Dehalogenase"/>
    <property type="match status" value="1"/>
</dbReference>
<dbReference type="SFLD" id="SFLDG01129">
    <property type="entry name" value="C1.5:_HAD__Beta-PGM__Phosphata"/>
    <property type="match status" value="1"/>
</dbReference>
<evidence type="ECO:0000256" key="1">
    <source>
        <dbReference type="ARBA" id="ARBA00022801"/>
    </source>
</evidence>
<feature type="domain" description="AB hydrolase-1" evidence="4">
    <location>
        <begin position="329"/>
        <end position="609"/>
    </location>
</feature>
<dbReference type="InterPro" id="IPR036412">
    <property type="entry name" value="HAD-like_sf"/>
</dbReference>
<dbReference type="SUPFAM" id="SSF56784">
    <property type="entry name" value="HAD-like"/>
    <property type="match status" value="1"/>
</dbReference>
<dbReference type="RefSeq" id="XP_038055443.1">
    <property type="nucleotide sequence ID" value="XM_038199515.1"/>
</dbReference>
<dbReference type="Gene3D" id="3.40.50.1820">
    <property type="entry name" value="alpha/beta hydrolase"/>
    <property type="match status" value="1"/>
</dbReference>
<dbReference type="InterPro" id="IPR000073">
    <property type="entry name" value="AB_hydrolase_1"/>
</dbReference>
<feature type="transmembrane region" description="Helical" evidence="3">
    <location>
        <begin position="59"/>
        <end position="80"/>
    </location>
</feature>
<dbReference type="AlphaFoldDB" id="A0A913ZUR2"/>
<dbReference type="InterPro" id="IPR029058">
    <property type="entry name" value="AB_hydrolase_fold"/>
</dbReference>
<name>A0A913ZUR2_PATMI</name>
<dbReference type="InterPro" id="IPR023214">
    <property type="entry name" value="HAD_sf"/>
</dbReference>
<dbReference type="PANTHER" id="PTHR43329">
    <property type="entry name" value="EPOXIDE HYDROLASE"/>
    <property type="match status" value="1"/>
</dbReference>
<dbReference type="OrthoDB" id="408373at2759"/>
<dbReference type="FunFam" id="3.40.50.1820:FF:000067">
    <property type="entry name" value="Bifunctional epoxide hydrolase 2"/>
    <property type="match status" value="1"/>
</dbReference>
<keyword evidence="3" id="KW-0812">Transmembrane</keyword>
<dbReference type="SUPFAM" id="SSF53474">
    <property type="entry name" value="alpha/beta-Hydrolases"/>
    <property type="match status" value="1"/>
</dbReference>
<dbReference type="Gene3D" id="1.10.150.240">
    <property type="entry name" value="Putative phosphatase, domain 2"/>
    <property type="match status" value="1"/>
</dbReference>
<dbReference type="PRINTS" id="PR00412">
    <property type="entry name" value="EPOXHYDRLASE"/>
</dbReference>
<dbReference type="Pfam" id="PF00561">
    <property type="entry name" value="Abhydrolase_1"/>
    <property type="match status" value="1"/>
</dbReference>
<dbReference type="NCBIfam" id="TIGR01509">
    <property type="entry name" value="HAD-SF-IA-v3"/>
    <property type="match status" value="1"/>
</dbReference>
<dbReference type="Proteomes" id="UP000887568">
    <property type="component" value="Unplaced"/>
</dbReference>
<sequence>MVAYILQSCDSIFMLSALFREMFVNILQLFMIVFIISQFLIHVYSSYSNIPIYVIVKHFHFRCLVMAFKAAIFDVGGVLIENPSAYLKKYSEDNGLPATFVSDVFVAAVFEKGSSDNAFSKMEKGEYAFSQIIGGIQESFEKVAKEKSVKLPSSFSIEKMMTDLYRLPVHREMINAVMCLKNHGLKTSILTNSGVYDLPLGDDGPSTVHLLTVSMSFIFDDIIESCRVGMRKPDPEIYKLACRRMGVQPKEAFFVDDIKANVGNAEAVGLTCIHFTDVQSTLTRMQELTGIDVFAKAKPVSVDPEKIAHGYVTTEDGVKLHYVEMGEGPAVILCHGFPESWYSWRKQIPALALAGYRVIVPDQRGFGHSSSPADVKDYTHEHFCKDIKSIMDSLSIPRFTIVGHDWGGFVAWKTAIRFPSRIRAVAGVNTPYFPPNPKVNPFDKIREDPGMFDYQLYFQEPGVAEAELEKDLEKTFKFFFRGSSKQDYYPGMEKFGINNARARGGLLVGVPDDLPMPSLLTEKDLAYYVKQYKTSGFRGPLNWYRNTDQNWRDSVKDAGRKIYAPALMVTAEKDPVLVPEMSKAMEGWVPNLSRVHIEECGHWTQMEKPTELNEGLIKWLNDVHQKAKIPVVAGF</sequence>
<dbReference type="Gene3D" id="3.40.50.1000">
    <property type="entry name" value="HAD superfamily/HAD-like"/>
    <property type="match status" value="1"/>
</dbReference>
<accession>A0A913ZUR2</accession>
<keyword evidence="1" id="KW-0378">Hydrolase</keyword>
<organism evidence="5 6">
    <name type="scientific">Patiria miniata</name>
    <name type="common">Bat star</name>
    <name type="synonym">Asterina miniata</name>
    <dbReference type="NCBI Taxonomy" id="46514"/>
    <lineage>
        <taxon>Eukaryota</taxon>
        <taxon>Metazoa</taxon>
        <taxon>Echinodermata</taxon>
        <taxon>Eleutherozoa</taxon>
        <taxon>Asterozoa</taxon>
        <taxon>Asteroidea</taxon>
        <taxon>Valvatacea</taxon>
        <taxon>Valvatida</taxon>
        <taxon>Asterinidae</taxon>
        <taxon>Patiria</taxon>
    </lineage>
</organism>
<evidence type="ECO:0000259" key="4">
    <source>
        <dbReference type="Pfam" id="PF00561"/>
    </source>
</evidence>
<dbReference type="EnsemblMetazoa" id="XM_038199515.1">
    <property type="protein sequence ID" value="XP_038055443.1"/>
    <property type="gene ID" value="LOC119727581"/>
</dbReference>
<dbReference type="CDD" id="cd02603">
    <property type="entry name" value="HAD_sEH-N_like"/>
    <property type="match status" value="1"/>
</dbReference>
<proteinExistence type="inferred from homology"/>
<dbReference type="GO" id="GO:0004301">
    <property type="term" value="F:epoxide hydrolase activity"/>
    <property type="evidence" value="ECO:0007669"/>
    <property type="project" value="UniProtKB-ARBA"/>
</dbReference>
<dbReference type="InterPro" id="IPR023198">
    <property type="entry name" value="PGP-like_dom2"/>
</dbReference>
<evidence type="ECO:0000313" key="6">
    <source>
        <dbReference type="Proteomes" id="UP000887568"/>
    </source>
</evidence>
<keyword evidence="3" id="KW-0472">Membrane</keyword>
<comment type="similarity">
    <text evidence="2">Belongs to the AB hydrolase superfamily. Epoxide hydrolase family.</text>
</comment>
<dbReference type="PRINTS" id="PR00111">
    <property type="entry name" value="ABHYDROLASE"/>
</dbReference>
<reference evidence="5" key="1">
    <citation type="submission" date="2022-11" db="UniProtKB">
        <authorList>
            <consortium name="EnsemblMetazoa"/>
        </authorList>
    </citation>
    <scope>IDENTIFICATION</scope>
</reference>
<evidence type="ECO:0000313" key="5">
    <source>
        <dbReference type="EnsemblMetazoa" id="XP_038055443.1"/>
    </source>
</evidence>
<dbReference type="InterPro" id="IPR006439">
    <property type="entry name" value="HAD-SF_hydro_IA"/>
</dbReference>
<dbReference type="OMA" id="QERICEG"/>
<feature type="transmembrane region" description="Helical" evidence="3">
    <location>
        <begin position="23"/>
        <end position="47"/>
    </location>
</feature>
<evidence type="ECO:0000256" key="3">
    <source>
        <dbReference type="SAM" id="Phobius"/>
    </source>
</evidence>
<dbReference type="InterPro" id="IPR000639">
    <property type="entry name" value="Epox_hydrolase-like"/>
</dbReference>
<keyword evidence="3" id="KW-1133">Transmembrane helix</keyword>
<protein>
    <recommendedName>
        <fullName evidence="4">AB hydrolase-1 domain-containing protein</fullName>
    </recommendedName>
</protein>
<dbReference type="GeneID" id="119727581"/>
<evidence type="ECO:0000256" key="2">
    <source>
        <dbReference type="ARBA" id="ARBA00038334"/>
    </source>
</evidence>
<dbReference type="Pfam" id="PF00702">
    <property type="entry name" value="Hydrolase"/>
    <property type="match status" value="1"/>
</dbReference>